<dbReference type="Proteomes" id="UP001652620">
    <property type="component" value="Chromosome 2"/>
</dbReference>
<sequence length="166" mass="19411">MEGEIIKLSSAESKLLVRCRLDMEQEFSCGKRKKSVLWGKVLDNIKTEAPDLTATKEQLQRKFLNMLATYKRIKKRNRSTGRDATTWDFFNDFDEVYGNRHSVDPPSENLQNSLDLPSCSTAEHIRENEMCREDNDVVKSVPDVRGNQQNFAKKNAQYRDMKRWNF</sequence>
<dbReference type="Pfam" id="PF13837">
    <property type="entry name" value="Myb_DNA-bind_4"/>
    <property type="match status" value="1"/>
</dbReference>
<evidence type="ECO:0000313" key="3">
    <source>
        <dbReference type="RefSeq" id="XP_049303113.1"/>
    </source>
</evidence>
<dbReference type="PANTHER" id="PTHR47595:SF1">
    <property type="entry name" value="MYB_SANT-LIKE DNA-BINDING DOMAIN-CONTAINING PROTEIN"/>
    <property type="match status" value="1"/>
</dbReference>
<evidence type="ECO:0000313" key="2">
    <source>
        <dbReference type="Proteomes" id="UP001652620"/>
    </source>
</evidence>
<dbReference type="GeneID" id="125776197"/>
<proteinExistence type="predicted"/>
<accession>A0ABM3J1K2</accession>
<dbReference type="InterPro" id="IPR044822">
    <property type="entry name" value="Myb_DNA-bind_4"/>
</dbReference>
<dbReference type="RefSeq" id="XP_049303113.1">
    <property type="nucleotide sequence ID" value="XM_049447156.1"/>
</dbReference>
<dbReference type="PANTHER" id="PTHR47595">
    <property type="entry name" value="HEAT SHOCK 70 KDA PROTEIN 14"/>
    <property type="match status" value="1"/>
</dbReference>
<keyword evidence="2" id="KW-1185">Reference proteome</keyword>
<organism evidence="2 3">
    <name type="scientific">Bactrocera dorsalis</name>
    <name type="common">Oriental fruit fly</name>
    <name type="synonym">Dacus dorsalis</name>
    <dbReference type="NCBI Taxonomy" id="27457"/>
    <lineage>
        <taxon>Eukaryota</taxon>
        <taxon>Metazoa</taxon>
        <taxon>Ecdysozoa</taxon>
        <taxon>Arthropoda</taxon>
        <taxon>Hexapoda</taxon>
        <taxon>Insecta</taxon>
        <taxon>Pterygota</taxon>
        <taxon>Neoptera</taxon>
        <taxon>Endopterygota</taxon>
        <taxon>Diptera</taxon>
        <taxon>Brachycera</taxon>
        <taxon>Muscomorpha</taxon>
        <taxon>Tephritoidea</taxon>
        <taxon>Tephritidae</taxon>
        <taxon>Bactrocera</taxon>
        <taxon>Bactrocera</taxon>
    </lineage>
</organism>
<feature type="domain" description="Myb/SANT-like DNA-binding" evidence="1">
    <location>
        <begin position="9"/>
        <end position="96"/>
    </location>
</feature>
<evidence type="ECO:0000259" key="1">
    <source>
        <dbReference type="Pfam" id="PF13837"/>
    </source>
</evidence>
<protein>
    <submittedName>
        <fullName evidence="3">Uncharacterized protein LOC125776197</fullName>
    </submittedName>
</protein>
<name>A0ABM3J1K2_BACDO</name>
<reference evidence="2" key="1">
    <citation type="submission" date="2025-05" db="UniProtKB">
        <authorList>
            <consortium name="RefSeq"/>
        </authorList>
    </citation>
    <scope>NUCLEOTIDE SEQUENCE [LARGE SCALE GENOMIC DNA]</scope>
</reference>
<reference evidence="3" key="2">
    <citation type="submission" date="2025-08" db="UniProtKB">
        <authorList>
            <consortium name="RefSeq"/>
        </authorList>
    </citation>
    <scope>IDENTIFICATION</scope>
    <source>
        <tissue evidence="3">Adult</tissue>
    </source>
</reference>
<gene>
    <name evidence="3" type="primary">LOC125776197</name>
</gene>